<evidence type="ECO:0000313" key="3">
    <source>
        <dbReference type="Proteomes" id="UP001596407"/>
    </source>
</evidence>
<proteinExistence type="predicted"/>
<name>A0ABD5WJG3_9EURY</name>
<evidence type="ECO:0000313" key="2">
    <source>
        <dbReference type="EMBL" id="MFC7080313.1"/>
    </source>
</evidence>
<evidence type="ECO:0000256" key="1">
    <source>
        <dbReference type="SAM" id="MobiDB-lite"/>
    </source>
</evidence>
<feature type="compositionally biased region" description="Basic and acidic residues" evidence="1">
    <location>
        <begin position="1"/>
        <end position="35"/>
    </location>
</feature>
<protein>
    <recommendedName>
        <fullName evidence="4">Halobacterial output domain-containing protein</fullName>
    </recommendedName>
</protein>
<keyword evidence="3" id="KW-1185">Reference proteome</keyword>
<dbReference type="RefSeq" id="WP_382209605.1">
    <property type="nucleotide sequence ID" value="NZ_JBHSZH010000005.1"/>
</dbReference>
<organism evidence="2 3">
    <name type="scientific">Halorussus caseinilyticus</name>
    <dbReference type="NCBI Taxonomy" id="3034025"/>
    <lineage>
        <taxon>Archaea</taxon>
        <taxon>Methanobacteriati</taxon>
        <taxon>Methanobacteriota</taxon>
        <taxon>Stenosarchaea group</taxon>
        <taxon>Halobacteria</taxon>
        <taxon>Halobacteriales</taxon>
        <taxon>Haladaptataceae</taxon>
        <taxon>Halorussus</taxon>
    </lineage>
</organism>
<gene>
    <name evidence="2" type="ORF">ACFQJ6_09500</name>
</gene>
<evidence type="ECO:0008006" key="4">
    <source>
        <dbReference type="Google" id="ProtNLM"/>
    </source>
</evidence>
<comment type="caution">
    <text evidence="2">The sequence shown here is derived from an EMBL/GenBank/DDBJ whole genome shotgun (WGS) entry which is preliminary data.</text>
</comment>
<sequence length="77" mass="8676">MSNGRISRDVLNRTFEDALDPHVERSSGPDEKPLELELSPPLPEKLRVYLYSLTDSTRGNEYNVQVIVSSWDGDGGR</sequence>
<dbReference type="Proteomes" id="UP001596407">
    <property type="component" value="Unassembled WGS sequence"/>
</dbReference>
<dbReference type="EMBL" id="JBHSZH010000005">
    <property type="protein sequence ID" value="MFC7080313.1"/>
    <property type="molecule type" value="Genomic_DNA"/>
</dbReference>
<feature type="region of interest" description="Disordered" evidence="1">
    <location>
        <begin position="1"/>
        <end position="37"/>
    </location>
</feature>
<dbReference type="AlphaFoldDB" id="A0ABD5WJG3"/>
<accession>A0ABD5WJG3</accession>
<reference evidence="2 3" key="1">
    <citation type="journal article" date="2019" name="Int. J. Syst. Evol. Microbiol.">
        <title>The Global Catalogue of Microorganisms (GCM) 10K type strain sequencing project: providing services to taxonomists for standard genome sequencing and annotation.</title>
        <authorList>
            <consortium name="The Broad Institute Genomics Platform"/>
            <consortium name="The Broad Institute Genome Sequencing Center for Infectious Disease"/>
            <person name="Wu L."/>
            <person name="Ma J."/>
        </authorList>
    </citation>
    <scope>NUCLEOTIDE SEQUENCE [LARGE SCALE GENOMIC DNA]</scope>
    <source>
        <strain evidence="2 3">DT72</strain>
    </source>
</reference>